<sequence length="180" mass="20512">MASQAQVIQQKVDRFMAQLSKYPALNRFDKHLPVPKSYIAVTGLAILTILIFFNIFAGFLTNFIGFFIPMYFSLNALETPKPQDDIQWLTYWVVFGFFNFIETFVSFVLYWFPFYYTFKTLAIVWLMLPQTQGAKIVYHRVLRPAFLSMTGSSPASRVPASAADINKTGFSASSTGVHTE</sequence>
<keyword evidence="4 6" id="KW-1133">Transmembrane helix</keyword>
<evidence type="ECO:0000256" key="1">
    <source>
        <dbReference type="ARBA" id="ARBA00004141"/>
    </source>
</evidence>
<dbReference type="PANTHER" id="PTHR12300">
    <property type="entry name" value="HVA22-LIKE PROTEINS"/>
    <property type="match status" value="1"/>
</dbReference>
<dbReference type="Pfam" id="PF03134">
    <property type="entry name" value="TB2_DP1_HVA22"/>
    <property type="match status" value="1"/>
</dbReference>
<proteinExistence type="inferred from homology"/>
<comment type="caution">
    <text evidence="6">Lacks conserved residue(s) required for the propagation of feature annotation.</text>
</comment>
<evidence type="ECO:0000256" key="5">
    <source>
        <dbReference type="ARBA" id="ARBA00023136"/>
    </source>
</evidence>
<dbReference type="AlphaFoldDB" id="A0AAJ5Z2K1"/>
<name>A0AAJ5Z2K1_9BASI</name>
<evidence type="ECO:0000256" key="6">
    <source>
        <dbReference type="RuleBase" id="RU362006"/>
    </source>
</evidence>
<dbReference type="GO" id="GO:0016020">
    <property type="term" value="C:membrane"/>
    <property type="evidence" value="ECO:0007669"/>
    <property type="project" value="UniProtKB-SubCell"/>
</dbReference>
<comment type="similarity">
    <text evidence="2 6">Belongs to the DP1 family.</text>
</comment>
<gene>
    <name evidence="7" type="primary">YOP1</name>
    <name evidence="7" type="ORF">MARU1_003636</name>
</gene>
<evidence type="ECO:0000313" key="7">
    <source>
        <dbReference type="EMBL" id="WFD17577.1"/>
    </source>
</evidence>
<dbReference type="InterPro" id="IPR004345">
    <property type="entry name" value="TB2_DP1_HVA22"/>
</dbReference>
<keyword evidence="3 6" id="KW-0812">Transmembrane</keyword>
<evidence type="ECO:0000256" key="3">
    <source>
        <dbReference type="ARBA" id="ARBA00022692"/>
    </source>
</evidence>
<evidence type="ECO:0000256" key="2">
    <source>
        <dbReference type="ARBA" id="ARBA00008573"/>
    </source>
</evidence>
<organism evidence="7 8">
    <name type="scientific">Malassezia arunalokei</name>
    <dbReference type="NCBI Taxonomy" id="1514897"/>
    <lineage>
        <taxon>Eukaryota</taxon>
        <taxon>Fungi</taxon>
        <taxon>Dikarya</taxon>
        <taxon>Basidiomycota</taxon>
        <taxon>Ustilaginomycotina</taxon>
        <taxon>Malasseziomycetes</taxon>
        <taxon>Malasseziales</taxon>
        <taxon>Malasseziaceae</taxon>
        <taxon>Malassezia</taxon>
    </lineage>
</organism>
<keyword evidence="8" id="KW-1185">Reference proteome</keyword>
<evidence type="ECO:0000256" key="4">
    <source>
        <dbReference type="ARBA" id="ARBA00022989"/>
    </source>
</evidence>
<accession>A0AAJ5Z2K1</accession>
<dbReference type="EMBL" id="CP119923">
    <property type="protein sequence ID" value="WFD17577.1"/>
    <property type="molecule type" value="Genomic_DNA"/>
</dbReference>
<keyword evidence="5 6" id="KW-0472">Membrane</keyword>
<protein>
    <recommendedName>
        <fullName evidence="6">Protein YOP1</fullName>
    </recommendedName>
</protein>
<feature type="transmembrane region" description="Helical" evidence="6">
    <location>
        <begin position="37"/>
        <end position="68"/>
    </location>
</feature>
<dbReference type="Proteomes" id="UP001217582">
    <property type="component" value="Chromosome 8"/>
</dbReference>
<evidence type="ECO:0000313" key="8">
    <source>
        <dbReference type="Proteomes" id="UP001217582"/>
    </source>
</evidence>
<comment type="subcellular location">
    <subcellularLocation>
        <location evidence="1 6">Membrane</location>
        <topology evidence="1 6">Multi-pass membrane protein</topology>
    </subcellularLocation>
</comment>
<reference evidence="7 8" key="1">
    <citation type="submission" date="2023-03" db="EMBL/GenBank/DDBJ databases">
        <title>Mating type loci evolution in Malassezia.</title>
        <authorList>
            <person name="Coelho M.A."/>
        </authorList>
    </citation>
    <scope>NUCLEOTIDE SEQUENCE [LARGE SCALE GENOMIC DNA]</scope>
    <source>
        <strain evidence="7 8">CBS 13387</strain>
    </source>
</reference>
<feature type="transmembrane region" description="Helical" evidence="6">
    <location>
        <begin position="88"/>
        <end position="112"/>
    </location>
</feature>
<dbReference type="PANTHER" id="PTHR12300:SF161">
    <property type="entry name" value="RECEPTOR EXPRESSION-ENHANCING PROTEIN"/>
    <property type="match status" value="1"/>
</dbReference>